<keyword evidence="7" id="KW-1185">Reference proteome</keyword>
<keyword evidence="4" id="KW-0732">Signal</keyword>
<dbReference type="PRINTS" id="PR01366">
    <property type="entry name" value="ROYALJELLY"/>
</dbReference>
<dbReference type="GO" id="GO:0005576">
    <property type="term" value="C:extracellular region"/>
    <property type="evidence" value="ECO:0007669"/>
    <property type="project" value="UniProtKB-SubCell"/>
</dbReference>
<dbReference type="AlphaFoldDB" id="A0A8J9YAK5"/>
<dbReference type="Pfam" id="PF03022">
    <property type="entry name" value="MRJP"/>
    <property type="match status" value="1"/>
</dbReference>
<evidence type="ECO:0000256" key="5">
    <source>
        <dbReference type="ARBA" id="ARBA00023180"/>
    </source>
</evidence>
<organism evidence="6 7">
    <name type="scientific">Brenthis ino</name>
    <name type="common">lesser marbled fritillary</name>
    <dbReference type="NCBI Taxonomy" id="405034"/>
    <lineage>
        <taxon>Eukaryota</taxon>
        <taxon>Metazoa</taxon>
        <taxon>Ecdysozoa</taxon>
        <taxon>Arthropoda</taxon>
        <taxon>Hexapoda</taxon>
        <taxon>Insecta</taxon>
        <taxon>Pterygota</taxon>
        <taxon>Neoptera</taxon>
        <taxon>Endopterygota</taxon>
        <taxon>Lepidoptera</taxon>
        <taxon>Glossata</taxon>
        <taxon>Ditrysia</taxon>
        <taxon>Papilionoidea</taxon>
        <taxon>Nymphalidae</taxon>
        <taxon>Heliconiinae</taxon>
        <taxon>Argynnini</taxon>
        <taxon>Brenthis</taxon>
    </lineage>
</organism>
<dbReference type="PANTHER" id="PTHR10009:SF7">
    <property type="entry name" value="GH10609P-RELATED"/>
    <property type="match status" value="1"/>
</dbReference>
<evidence type="ECO:0000313" key="7">
    <source>
        <dbReference type="Proteomes" id="UP000838878"/>
    </source>
</evidence>
<evidence type="ECO:0000256" key="1">
    <source>
        <dbReference type="ARBA" id="ARBA00004613"/>
    </source>
</evidence>
<comment type="subcellular location">
    <subcellularLocation>
        <location evidence="1">Secreted</location>
    </subcellularLocation>
</comment>
<gene>
    <name evidence="6" type="ORF">BINO364_LOCUS5720</name>
</gene>
<dbReference type="InterPro" id="IPR017996">
    <property type="entry name" value="MRJP/yellow-related"/>
</dbReference>
<evidence type="ECO:0000313" key="6">
    <source>
        <dbReference type="EMBL" id="CAH0719371.1"/>
    </source>
</evidence>
<reference evidence="6" key="1">
    <citation type="submission" date="2021-12" db="EMBL/GenBank/DDBJ databases">
        <authorList>
            <person name="Martin H S."/>
        </authorList>
    </citation>
    <scope>NUCLEOTIDE SEQUENCE</scope>
</reference>
<dbReference type="SUPFAM" id="SSF50998">
    <property type="entry name" value="Quinoprotein alcohol dehydrogenase-like"/>
    <property type="match status" value="1"/>
</dbReference>
<dbReference type="InterPro" id="IPR011042">
    <property type="entry name" value="6-blade_b-propeller_TolB-like"/>
</dbReference>
<protein>
    <submittedName>
        <fullName evidence="6">Uncharacterized protein</fullName>
    </submittedName>
</protein>
<keyword evidence="5" id="KW-0325">Glycoprotein</keyword>
<evidence type="ECO:0000256" key="4">
    <source>
        <dbReference type="ARBA" id="ARBA00022729"/>
    </source>
</evidence>
<dbReference type="Gene3D" id="2.120.10.30">
    <property type="entry name" value="TolB, C-terminal domain"/>
    <property type="match status" value="1"/>
</dbReference>
<accession>A0A8J9YAK5</accession>
<proteinExistence type="inferred from homology"/>
<name>A0A8J9YAK5_9NEOP</name>
<dbReference type="PANTHER" id="PTHR10009">
    <property type="entry name" value="PROTEIN YELLOW-RELATED"/>
    <property type="match status" value="1"/>
</dbReference>
<dbReference type="EMBL" id="OV170234">
    <property type="protein sequence ID" value="CAH0719371.1"/>
    <property type="molecule type" value="Genomic_DNA"/>
</dbReference>
<keyword evidence="3" id="KW-0964">Secreted</keyword>
<comment type="similarity">
    <text evidence="2">Belongs to the major royal jelly protein family.</text>
</comment>
<evidence type="ECO:0000256" key="2">
    <source>
        <dbReference type="ARBA" id="ARBA00009127"/>
    </source>
</evidence>
<dbReference type="InterPro" id="IPR011047">
    <property type="entry name" value="Quinoprotein_ADH-like_sf"/>
</dbReference>
<feature type="non-terminal residue" evidence="6">
    <location>
        <position position="329"/>
    </location>
</feature>
<sequence>MTLGTVTDENSITAYPDYTWHDNQGHNCDGLTSVFRVAIDKCNRLWVMDAGTIGDKAVCPAQLLAFDLNTDQLIYRHRPGPNAYIATSVFITPVVDVRGEGPHDCADTFVYVADVSGFGLLVVDVANDRSWRVTHRFMYPYPSRGNFTIDGVSFDVMDGIFALALSPYVPGQDRILYFHALASTTENVVRTSVIRNDSFITNSNANPNSIKVFPEERPTQSAAEAIDDNGIMYFGLNDPPSIWCWNTGTEFSPRNFYPIAIDEETLQFASGVKIVNNLAGSQELWIMTTSLQRMLAGILTDDRINYRILTEKIPKLLENSACMPPPKNN</sequence>
<dbReference type="Proteomes" id="UP000838878">
    <property type="component" value="Chromosome 14"/>
</dbReference>
<evidence type="ECO:0000256" key="3">
    <source>
        <dbReference type="ARBA" id="ARBA00022525"/>
    </source>
</evidence>
<dbReference type="OrthoDB" id="8184345at2759"/>